<feature type="domain" description="Large ribosomal subunit protein uL30-like ferredoxin-like fold" evidence="4">
    <location>
        <begin position="2"/>
        <end position="32"/>
    </location>
</feature>
<sequence>MIALGLKRIHHSIEKPDTPELRGMLRVVDHLVKVVKL</sequence>
<keyword evidence="3" id="KW-0687">Ribonucleoprotein</keyword>
<reference evidence="5" key="1">
    <citation type="submission" date="2018-05" db="EMBL/GenBank/DDBJ databases">
        <authorList>
            <person name="Lanie J.A."/>
            <person name="Ng W.-L."/>
            <person name="Kazmierczak K.M."/>
            <person name="Andrzejewski T.M."/>
            <person name="Davidsen T.M."/>
            <person name="Wayne K.J."/>
            <person name="Tettelin H."/>
            <person name="Glass J.I."/>
            <person name="Rusch D."/>
            <person name="Podicherti R."/>
            <person name="Tsui H.-C.T."/>
            <person name="Winkler M.E."/>
        </authorList>
    </citation>
    <scope>NUCLEOTIDE SEQUENCE</scope>
</reference>
<evidence type="ECO:0000259" key="4">
    <source>
        <dbReference type="Pfam" id="PF00327"/>
    </source>
</evidence>
<dbReference type="InterPro" id="IPR016082">
    <property type="entry name" value="Ribosomal_uL30_ferredoxin-like"/>
</dbReference>
<dbReference type="EMBL" id="UINC01031684">
    <property type="protein sequence ID" value="SVB18118.1"/>
    <property type="molecule type" value="Genomic_DNA"/>
</dbReference>
<dbReference type="Pfam" id="PF00327">
    <property type="entry name" value="Ribosomal_L30"/>
    <property type="match status" value="1"/>
</dbReference>
<comment type="similarity">
    <text evidence="1">Belongs to the universal ribosomal protein uL30 family.</text>
</comment>
<dbReference type="Gene3D" id="3.30.1390.20">
    <property type="entry name" value="Ribosomal protein L30, ferredoxin-like fold domain"/>
    <property type="match status" value="1"/>
</dbReference>
<name>A0A382BWD9_9ZZZZ</name>
<keyword evidence="2" id="KW-0689">Ribosomal protein</keyword>
<proteinExistence type="inferred from homology"/>
<dbReference type="NCBIfam" id="TIGR01308">
    <property type="entry name" value="rpmD_bact"/>
    <property type="match status" value="1"/>
</dbReference>
<evidence type="ECO:0000256" key="1">
    <source>
        <dbReference type="ARBA" id="ARBA00007594"/>
    </source>
</evidence>
<dbReference type="AlphaFoldDB" id="A0A382BWD9"/>
<dbReference type="GO" id="GO:0015934">
    <property type="term" value="C:large ribosomal subunit"/>
    <property type="evidence" value="ECO:0007669"/>
    <property type="project" value="InterPro"/>
</dbReference>
<evidence type="ECO:0000313" key="5">
    <source>
        <dbReference type="EMBL" id="SVB18118.1"/>
    </source>
</evidence>
<gene>
    <name evidence="5" type="ORF">METZ01_LOCUS170972</name>
</gene>
<dbReference type="SUPFAM" id="SSF55129">
    <property type="entry name" value="Ribosomal protein L30p/L7e"/>
    <property type="match status" value="1"/>
</dbReference>
<evidence type="ECO:0000256" key="3">
    <source>
        <dbReference type="ARBA" id="ARBA00023274"/>
    </source>
</evidence>
<dbReference type="InterPro" id="IPR036919">
    <property type="entry name" value="Ribo_uL30_ferredoxin-like_sf"/>
</dbReference>
<protein>
    <recommendedName>
        <fullName evidence="4">Large ribosomal subunit protein uL30-like ferredoxin-like fold domain-containing protein</fullName>
    </recommendedName>
</protein>
<evidence type="ECO:0000256" key="2">
    <source>
        <dbReference type="ARBA" id="ARBA00022980"/>
    </source>
</evidence>
<organism evidence="5">
    <name type="scientific">marine metagenome</name>
    <dbReference type="NCBI Taxonomy" id="408172"/>
    <lineage>
        <taxon>unclassified sequences</taxon>
        <taxon>metagenomes</taxon>
        <taxon>ecological metagenomes</taxon>
    </lineage>
</organism>
<accession>A0A382BWD9</accession>
<dbReference type="InterPro" id="IPR005996">
    <property type="entry name" value="Ribosomal_uL30_bac-type"/>
</dbReference>
<dbReference type="GO" id="GO:0003735">
    <property type="term" value="F:structural constituent of ribosome"/>
    <property type="evidence" value="ECO:0007669"/>
    <property type="project" value="InterPro"/>
</dbReference>
<dbReference type="GO" id="GO:0006412">
    <property type="term" value="P:translation"/>
    <property type="evidence" value="ECO:0007669"/>
    <property type="project" value="InterPro"/>
</dbReference>